<dbReference type="Proteomes" id="UP000055019">
    <property type="component" value="Unassembled WGS sequence"/>
</dbReference>
<dbReference type="RefSeq" id="WP_143749490.1">
    <property type="nucleotide sequence ID" value="NZ_FCOM02000126.1"/>
</dbReference>
<dbReference type="AlphaFoldDB" id="A0A158L643"/>
<comment type="caution">
    <text evidence="1">The sequence shown here is derived from an EMBL/GenBank/DDBJ whole genome shotgun (WGS) entry which is preliminary data.</text>
</comment>
<evidence type="ECO:0000313" key="1">
    <source>
        <dbReference type="EMBL" id="SAL88360.1"/>
    </source>
</evidence>
<dbReference type="OrthoDB" id="9134325at2"/>
<proteinExistence type="predicted"/>
<keyword evidence="2" id="KW-1185">Reference proteome</keyword>
<reference evidence="1" key="1">
    <citation type="submission" date="2016-01" db="EMBL/GenBank/DDBJ databases">
        <authorList>
            <person name="Peeters C."/>
        </authorList>
    </citation>
    <scope>NUCLEOTIDE SEQUENCE [LARGE SCALE GENOMIC DNA]</scope>
    <source>
        <strain evidence="1">LMG 29317</strain>
    </source>
</reference>
<gene>
    <name evidence="1" type="ORF">AWB74_08527</name>
</gene>
<organism evidence="1 2">
    <name type="scientific">Caballeronia arvi</name>
    <dbReference type="NCBI Taxonomy" id="1777135"/>
    <lineage>
        <taxon>Bacteria</taxon>
        <taxon>Pseudomonadati</taxon>
        <taxon>Pseudomonadota</taxon>
        <taxon>Betaproteobacteria</taxon>
        <taxon>Burkholderiales</taxon>
        <taxon>Burkholderiaceae</taxon>
        <taxon>Caballeronia</taxon>
    </lineage>
</organism>
<accession>A0A158L643</accession>
<evidence type="ECO:0000313" key="2">
    <source>
        <dbReference type="Proteomes" id="UP000055019"/>
    </source>
</evidence>
<name>A0A158L643_9BURK</name>
<protein>
    <submittedName>
        <fullName evidence="1">Uncharacterized protein</fullName>
    </submittedName>
</protein>
<dbReference type="EMBL" id="FCOM02000126">
    <property type="protein sequence ID" value="SAL88360.1"/>
    <property type="molecule type" value="Genomic_DNA"/>
</dbReference>
<sequence>MKLDEDEPVMLQIYRLPSALWGGRLSVGEEVIGELGAFQSTKEVEQAAADTGLYPDRIEIEKSA</sequence>